<keyword evidence="5 7" id="KW-0472">Membrane</keyword>
<evidence type="ECO:0000256" key="6">
    <source>
        <dbReference type="ARBA" id="ARBA00038076"/>
    </source>
</evidence>
<sequence length="407" mass="44778">MSLGETLSTILRHKAASLIIVLDIAITCAILCNTIFYLRTQFEGITLPSGLVEEEVVRLTPQDIGNVDDPDALARADLAQLRRIPGVKSVTVANFIPLGQVDNAAEIRLDPGQREASLRATVYLADARFLDTLGLRLIAGRDFGQQDVVEWPADQSQPPPVASVIMSRGLAERLFPGRNALGQTIYVQDEHPARVIGLVAHLKRGYASGPVDEQDDAFILPLQAAYSRMYGSYLMRVDPERRDEVLDAAATALQRVHRDRAFLNRDTFEDVRDRYFEKDRAMIWLLVSICSGLVLIAVAGIAGISSFWVRQRVRQIGIRRALGATRRQIAWQFQLENLVLSGAGVLIGMLSAYGVSLLLVRFYELPKLPVAYLPLGVVLMLVLGQLAVLVPALRASRVPPALAARAL</sequence>
<evidence type="ECO:0000256" key="3">
    <source>
        <dbReference type="ARBA" id="ARBA00022692"/>
    </source>
</evidence>
<keyword evidence="4 7" id="KW-1133">Transmembrane helix</keyword>
<keyword evidence="11" id="KW-1185">Reference proteome</keyword>
<evidence type="ECO:0000259" key="9">
    <source>
        <dbReference type="Pfam" id="PF12704"/>
    </source>
</evidence>
<keyword evidence="2" id="KW-1003">Cell membrane</keyword>
<dbReference type="InterPro" id="IPR025857">
    <property type="entry name" value="MacB_PCD"/>
</dbReference>
<evidence type="ECO:0000256" key="4">
    <source>
        <dbReference type="ARBA" id="ARBA00022989"/>
    </source>
</evidence>
<dbReference type="PANTHER" id="PTHR30572:SF4">
    <property type="entry name" value="ABC TRANSPORTER PERMEASE YTRF"/>
    <property type="match status" value="1"/>
</dbReference>
<proteinExistence type="inferred from homology"/>
<organism evidence="10 11">
    <name type="scientific">Lysobacter hankyongensis</name>
    <dbReference type="NCBI Taxonomy" id="1176535"/>
    <lineage>
        <taxon>Bacteria</taxon>
        <taxon>Pseudomonadati</taxon>
        <taxon>Pseudomonadota</taxon>
        <taxon>Gammaproteobacteria</taxon>
        <taxon>Lysobacterales</taxon>
        <taxon>Lysobacteraceae</taxon>
        <taxon>Lysobacter</taxon>
    </lineage>
</organism>
<evidence type="ECO:0000259" key="8">
    <source>
        <dbReference type="Pfam" id="PF02687"/>
    </source>
</evidence>
<feature type="domain" description="MacB-like periplasmic core" evidence="9">
    <location>
        <begin position="54"/>
        <end position="247"/>
    </location>
</feature>
<evidence type="ECO:0000256" key="1">
    <source>
        <dbReference type="ARBA" id="ARBA00004651"/>
    </source>
</evidence>
<dbReference type="Pfam" id="PF02687">
    <property type="entry name" value="FtsX"/>
    <property type="match status" value="1"/>
</dbReference>
<comment type="caution">
    <text evidence="10">The sequence shown here is derived from an EMBL/GenBank/DDBJ whole genome shotgun (WGS) entry which is preliminary data.</text>
</comment>
<comment type="subcellular location">
    <subcellularLocation>
        <location evidence="1">Cell membrane</location>
        <topology evidence="1">Multi-pass membrane protein</topology>
    </subcellularLocation>
</comment>
<dbReference type="RefSeq" id="WP_345303483.1">
    <property type="nucleotide sequence ID" value="NZ_BAABJE010000010.1"/>
</dbReference>
<evidence type="ECO:0000256" key="5">
    <source>
        <dbReference type="ARBA" id="ARBA00023136"/>
    </source>
</evidence>
<dbReference type="PANTHER" id="PTHR30572">
    <property type="entry name" value="MEMBRANE COMPONENT OF TRANSPORTER-RELATED"/>
    <property type="match status" value="1"/>
</dbReference>
<dbReference type="InterPro" id="IPR050250">
    <property type="entry name" value="Macrolide_Exporter_MacB"/>
</dbReference>
<feature type="transmembrane region" description="Helical" evidence="7">
    <location>
        <begin position="15"/>
        <end position="38"/>
    </location>
</feature>
<accession>A0ABP9BMI2</accession>
<dbReference type="InterPro" id="IPR003838">
    <property type="entry name" value="ABC3_permease_C"/>
</dbReference>
<feature type="transmembrane region" description="Helical" evidence="7">
    <location>
        <begin position="338"/>
        <end position="360"/>
    </location>
</feature>
<dbReference type="Pfam" id="PF12704">
    <property type="entry name" value="MacB_PCD"/>
    <property type="match status" value="1"/>
</dbReference>
<feature type="domain" description="ABC3 transporter permease C-terminal" evidence="8">
    <location>
        <begin position="292"/>
        <end position="400"/>
    </location>
</feature>
<evidence type="ECO:0000313" key="10">
    <source>
        <dbReference type="EMBL" id="GAA4796631.1"/>
    </source>
</evidence>
<dbReference type="EMBL" id="BAABJE010000010">
    <property type="protein sequence ID" value="GAA4796631.1"/>
    <property type="molecule type" value="Genomic_DNA"/>
</dbReference>
<protein>
    <submittedName>
        <fullName evidence="10">ABC transporter permease</fullName>
    </submittedName>
</protein>
<comment type="similarity">
    <text evidence="6">Belongs to the ABC-4 integral membrane protein family.</text>
</comment>
<feature type="transmembrane region" description="Helical" evidence="7">
    <location>
        <begin position="282"/>
        <end position="309"/>
    </location>
</feature>
<evidence type="ECO:0000256" key="2">
    <source>
        <dbReference type="ARBA" id="ARBA00022475"/>
    </source>
</evidence>
<evidence type="ECO:0000256" key="7">
    <source>
        <dbReference type="SAM" id="Phobius"/>
    </source>
</evidence>
<evidence type="ECO:0000313" key="11">
    <source>
        <dbReference type="Proteomes" id="UP001499959"/>
    </source>
</evidence>
<name>A0ABP9BMI2_9GAMM</name>
<feature type="transmembrane region" description="Helical" evidence="7">
    <location>
        <begin position="372"/>
        <end position="393"/>
    </location>
</feature>
<gene>
    <name evidence="10" type="ORF">GCM10023307_23200</name>
</gene>
<keyword evidence="3 7" id="KW-0812">Transmembrane</keyword>
<dbReference type="Proteomes" id="UP001499959">
    <property type="component" value="Unassembled WGS sequence"/>
</dbReference>
<reference evidence="11" key="1">
    <citation type="journal article" date="2019" name="Int. J. Syst. Evol. Microbiol.">
        <title>The Global Catalogue of Microorganisms (GCM) 10K type strain sequencing project: providing services to taxonomists for standard genome sequencing and annotation.</title>
        <authorList>
            <consortium name="The Broad Institute Genomics Platform"/>
            <consortium name="The Broad Institute Genome Sequencing Center for Infectious Disease"/>
            <person name="Wu L."/>
            <person name="Ma J."/>
        </authorList>
    </citation>
    <scope>NUCLEOTIDE SEQUENCE [LARGE SCALE GENOMIC DNA]</scope>
    <source>
        <strain evidence="11">JCM 18204</strain>
    </source>
</reference>